<dbReference type="HOGENOM" id="CLU_1112128_0_0_1"/>
<dbReference type="InterPro" id="IPR013087">
    <property type="entry name" value="Znf_C2H2_type"/>
</dbReference>
<name>A7UUR2_ANOGA</name>
<dbReference type="AlphaFoldDB" id="A7UUR2"/>
<reference evidence="3" key="1">
    <citation type="journal article" date="2002" name="Science">
        <title>The genome sequence of the malaria mosquito Anopheles gambiae.</title>
        <authorList>
            <person name="Holt R.A."/>
            <person name="Subramanian G.M."/>
            <person name="Halpern A."/>
            <person name="Sutton G.G."/>
            <person name="Charlab R."/>
            <person name="Nusskern D.R."/>
            <person name="Wincker P."/>
            <person name="Clark A.G."/>
            <person name="Ribeiro J.M."/>
            <person name="Wides R."/>
            <person name="Salzberg S.L."/>
            <person name="Loftus B."/>
            <person name="Yandell M."/>
            <person name="Majoros W.H."/>
            <person name="Rusch D.B."/>
            <person name="Lai Z."/>
            <person name="Kraft C.L."/>
            <person name="Abril J.F."/>
            <person name="Anthouard V."/>
            <person name="Arensburger P."/>
            <person name="Atkinson P.W."/>
            <person name="Baden H."/>
            <person name="de Berardinis V."/>
            <person name="Baldwin D."/>
            <person name="Benes V."/>
            <person name="Biedler J."/>
            <person name="Blass C."/>
            <person name="Bolanos R."/>
            <person name="Boscus D."/>
            <person name="Barnstead M."/>
            <person name="Cai S."/>
            <person name="Center A."/>
            <person name="Chaturverdi K."/>
            <person name="Christophides G.K."/>
            <person name="Chrystal M.A."/>
            <person name="Clamp M."/>
            <person name="Cravchik A."/>
            <person name="Curwen V."/>
            <person name="Dana A."/>
            <person name="Delcher A."/>
            <person name="Dew I."/>
            <person name="Evans C.A."/>
            <person name="Flanigan M."/>
            <person name="Grundschober-Freimoser A."/>
            <person name="Friedli L."/>
            <person name="Gu Z."/>
            <person name="Guan P."/>
            <person name="Guigo R."/>
            <person name="Hillenmeyer M.E."/>
            <person name="Hladun S.L."/>
            <person name="Hogan J.R."/>
            <person name="Hong Y.S."/>
            <person name="Hoover J."/>
            <person name="Jaillon O."/>
            <person name="Ke Z."/>
            <person name="Kodira C."/>
            <person name="Kokoza E."/>
            <person name="Koutsos A."/>
            <person name="Letunic I."/>
            <person name="Levitsky A."/>
            <person name="Liang Y."/>
            <person name="Lin J.J."/>
            <person name="Lobo N.F."/>
            <person name="Lopez J.R."/>
            <person name="Malek J.A."/>
            <person name="McIntosh T.C."/>
            <person name="Meister S."/>
            <person name="Miller J."/>
            <person name="Mobarry C."/>
            <person name="Mongin E."/>
            <person name="Murphy S.D."/>
            <person name="O'Brochta D.A."/>
            <person name="Pfannkoch C."/>
            <person name="Qi R."/>
            <person name="Regier M.A."/>
            <person name="Remington K."/>
            <person name="Shao H."/>
            <person name="Sharakhova M.V."/>
            <person name="Sitter C.D."/>
            <person name="Shetty J."/>
            <person name="Smith T.J."/>
            <person name="Strong R."/>
            <person name="Sun J."/>
            <person name="Thomasova D."/>
            <person name="Ton L.Q."/>
            <person name="Topalis P."/>
            <person name="Tu Z."/>
            <person name="Unger M.F."/>
            <person name="Walenz B."/>
            <person name="Wang A."/>
            <person name="Wang J."/>
            <person name="Wang M."/>
            <person name="Wang X."/>
            <person name="Woodford K.J."/>
            <person name="Wortman J.R."/>
            <person name="Wu M."/>
            <person name="Yao A."/>
            <person name="Zdobnov E.M."/>
            <person name="Zhang H."/>
            <person name="Zhao Q."/>
            <person name="Zhao S."/>
            <person name="Zhu S.C."/>
            <person name="Zhimulev I."/>
            <person name="Coluzzi M."/>
            <person name="della Torre A."/>
            <person name="Roth C.W."/>
            <person name="Louis C."/>
            <person name="Kalush F."/>
            <person name="Mural R.J."/>
            <person name="Myers E.W."/>
            <person name="Adams M.D."/>
            <person name="Smith H.O."/>
            <person name="Broder S."/>
            <person name="Gardner M.J."/>
            <person name="Fraser C.M."/>
            <person name="Birney E."/>
            <person name="Bork P."/>
            <person name="Brey P.T."/>
            <person name="Venter J.C."/>
            <person name="Weissenbach J."/>
            <person name="Kafatos F.C."/>
            <person name="Collins F.H."/>
            <person name="Hoffman S.L."/>
        </authorList>
    </citation>
    <scope>NUCLEOTIDE SEQUENCE [LARGE SCALE GENOMIC DNA]</scope>
    <source>
        <strain evidence="3">PEST</strain>
    </source>
</reference>
<gene>
    <name evidence="3" type="ORF">AgaP_AGAP008040</name>
</gene>
<dbReference type="VEuPathDB" id="VectorBase:AGAP008040"/>
<reference evidence="3" key="3">
    <citation type="journal article" date="2004" name="Trends Parasitol.">
        <title>The Anopheles gambiae genome: an update.</title>
        <authorList>
            <person name="Mongin E."/>
            <person name="Louis C."/>
            <person name="Holt R.A."/>
            <person name="Birney E."/>
            <person name="Collins F.H."/>
        </authorList>
    </citation>
    <scope>NUCLEOTIDE SEQUENCE</scope>
    <source>
        <strain evidence="3">PEST</strain>
    </source>
</reference>
<reference evidence="3" key="4">
    <citation type="journal article" date="2007" name="Genome Biol.">
        <title>Update of the Anopheles gambiae PEST genome assembly.</title>
        <authorList>
            <person name="Sharakhova M.V."/>
            <person name="Hammond M.P."/>
            <person name="Lobo N.F."/>
            <person name="Krzywinski J."/>
            <person name="Unger M.F."/>
            <person name="Hillenmeyer M.E."/>
            <person name="Bruggner R.V."/>
            <person name="Birney E."/>
            <person name="Collins F.H."/>
        </authorList>
    </citation>
    <scope>NUCLEOTIDE SEQUENCE</scope>
    <source>
        <strain evidence="3">PEST</strain>
    </source>
</reference>
<dbReference type="VEuPathDB" id="VectorBase:AGAMI1_000726"/>
<evidence type="ECO:0000256" key="1">
    <source>
        <dbReference type="SAM" id="MobiDB-lite"/>
    </source>
</evidence>
<dbReference type="PROSITE" id="PS00028">
    <property type="entry name" value="ZINC_FINGER_C2H2_1"/>
    <property type="match status" value="1"/>
</dbReference>
<reference evidence="3" key="5">
    <citation type="submission" date="2011-05" db="EMBL/GenBank/DDBJ databases">
        <authorList>
            <consortium name="VectorBase"/>
        </authorList>
    </citation>
    <scope>NUCLEOTIDE SEQUENCE</scope>
    <source>
        <strain evidence="3">PEST</strain>
    </source>
</reference>
<evidence type="ECO:0000259" key="2">
    <source>
        <dbReference type="PROSITE" id="PS00028"/>
    </source>
</evidence>
<feature type="region of interest" description="Disordered" evidence="1">
    <location>
        <begin position="110"/>
        <end position="192"/>
    </location>
</feature>
<dbReference type="SMART" id="SM00355">
    <property type="entry name" value="ZnF_C2H2"/>
    <property type="match status" value="1"/>
</dbReference>
<proteinExistence type="predicted"/>
<feature type="compositionally biased region" description="Basic and acidic residues" evidence="1">
    <location>
        <begin position="117"/>
        <end position="136"/>
    </location>
</feature>
<sequence>MSRTLRGPKYHCYDCDYVLPTRLSMNTHMKMHRKPFCPICYTTFAEEQEVDEPIVVKEEHAFFQTEVPPNSPTHEYHGLSELEYGFAHSNNSSIPLLLAEKLREHQEMVNRGMQSRKRLDSSHHQRHSLDETEARSVIKSHRNSYTGRRDRRPSIAGVTGKVHKPASKPNRATPSTPKAGTSARGESVDSADTALKRITSRFGRSISLKIPQF</sequence>
<feature type="domain" description="C2H2-type" evidence="2">
    <location>
        <begin position="12"/>
        <end position="32"/>
    </location>
</feature>
<accession>A7UUR2</accession>
<comment type="caution">
    <text evidence="3">The sequence shown here is derived from an EMBL/GenBank/DDBJ whole genome shotgun (WGS) entry which is preliminary data.</text>
</comment>
<feature type="compositionally biased region" description="Polar residues" evidence="1">
    <location>
        <begin position="170"/>
        <end position="179"/>
    </location>
</feature>
<reference evidence="3" key="2">
    <citation type="submission" date="2002-03" db="EMBL/GenBank/DDBJ databases">
        <authorList>
            <consortium name="The Anopheles Genome Sequencing Consortium"/>
        </authorList>
    </citation>
    <scope>NUCLEOTIDE SEQUENCE</scope>
    <source>
        <strain evidence="3">PEST</strain>
    </source>
</reference>
<organism evidence="3">
    <name type="scientific">Anopheles gambiae</name>
    <name type="common">African malaria mosquito</name>
    <dbReference type="NCBI Taxonomy" id="7165"/>
    <lineage>
        <taxon>Eukaryota</taxon>
        <taxon>Metazoa</taxon>
        <taxon>Ecdysozoa</taxon>
        <taxon>Arthropoda</taxon>
        <taxon>Hexapoda</taxon>
        <taxon>Insecta</taxon>
        <taxon>Pterygota</taxon>
        <taxon>Neoptera</taxon>
        <taxon>Endopterygota</taxon>
        <taxon>Diptera</taxon>
        <taxon>Nematocera</taxon>
        <taxon>Culicoidea</taxon>
        <taxon>Culicidae</taxon>
        <taxon>Anophelinae</taxon>
        <taxon>Anopheles</taxon>
    </lineage>
</organism>
<evidence type="ECO:0000313" key="3">
    <source>
        <dbReference type="EMBL" id="EDO63597.1"/>
    </source>
</evidence>
<protein>
    <submittedName>
        <fullName evidence="3">AGAP008040-PA</fullName>
    </submittedName>
</protein>
<dbReference type="PhylomeDB" id="A7UUR2"/>
<dbReference type="EMBL" id="AAAB01008964">
    <property type="protein sequence ID" value="EDO63597.1"/>
    <property type="molecule type" value="Genomic_DNA"/>
</dbReference>